<feature type="region of interest" description="Disordered" evidence="2">
    <location>
        <begin position="177"/>
        <end position="198"/>
    </location>
</feature>
<dbReference type="Pfam" id="PF01965">
    <property type="entry name" value="DJ-1_PfpI"/>
    <property type="match status" value="1"/>
</dbReference>
<keyword evidence="4" id="KW-0378">Hydrolase</keyword>
<dbReference type="PROSITE" id="PS51276">
    <property type="entry name" value="PEPTIDASE_C56_PFPI"/>
    <property type="match status" value="1"/>
</dbReference>
<accession>A0A1T5P6I3</accession>
<keyword evidence="5" id="KW-1185">Reference proteome</keyword>
<dbReference type="Gene3D" id="3.40.50.880">
    <property type="match status" value="1"/>
</dbReference>
<dbReference type="InterPro" id="IPR006286">
    <property type="entry name" value="C56_PfpI-like"/>
</dbReference>
<name>A0A1T5P6I3_9BACT</name>
<dbReference type="GO" id="GO:0008233">
    <property type="term" value="F:peptidase activity"/>
    <property type="evidence" value="ECO:0007669"/>
    <property type="project" value="UniProtKB-KW"/>
</dbReference>
<feature type="compositionally biased region" description="Basic and acidic residues" evidence="2">
    <location>
        <begin position="177"/>
        <end position="191"/>
    </location>
</feature>
<dbReference type="RefSeq" id="WP_079471782.1">
    <property type="nucleotide sequence ID" value="NZ_FUZZ01000003.1"/>
</dbReference>
<dbReference type="SUPFAM" id="SSF52317">
    <property type="entry name" value="Class I glutamine amidotransferase-like"/>
    <property type="match status" value="1"/>
</dbReference>
<dbReference type="NCBIfam" id="TIGR01382">
    <property type="entry name" value="PfpI"/>
    <property type="match status" value="1"/>
</dbReference>
<reference evidence="4 5" key="1">
    <citation type="submission" date="2017-02" db="EMBL/GenBank/DDBJ databases">
        <authorList>
            <person name="Peterson S.W."/>
        </authorList>
    </citation>
    <scope>NUCLEOTIDE SEQUENCE [LARGE SCALE GENOMIC DNA]</scope>
    <source>
        <strain evidence="4 5">DSM 18108</strain>
    </source>
</reference>
<evidence type="ECO:0000256" key="2">
    <source>
        <dbReference type="SAM" id="MobiDB-lite"/>
    </source>
</evidence>
<dbReference type="Proteomes" id="UP000190166">
    <property type="component" value="Unassembled WGS sequence"/>
</dbReference>
<evidence type="ECO:0000259" key="3">
    <source>
        <dbReference type="Pfam" id="PF01965"/>
    </source>
</evidence>
<dbReference type="InterPro" id="IPR002818">
    <property type="entry name" value="DJ-1/PfpI"/>
</dbReference>
<evidence type="ECO:0000313" key="5">
    <source>
        <dbReference type="Proteomes" id="UP000190166"/>
    </source>
</evidence>
<dbReference type="EMBL" id="FUZZ01000003">
    <property type="protein sequence ID" value="SKD08266.1"/>
    <property type="molecule type" value="Genomic_DNA"/>
</dbReference>
<dbReference type="AlphaFoldDB" id="A0A1T5P6I3"/>
<dbReference type="PANTHER" id="PTHR42733">
    <property type="entry name" value="DJ-1 PROTEIN"/>
    <property type="match status" value="1"/>
</dbReference>
<comment type="similarity">
    <text evidence="1">Belongs to the peptidase C56 family.</text>
</comment>
<protein>
    <submittedName>
        <fullName evidence="4">Protease I</fullName>
    </submittedName>
</protein>
<keyword evidence="4" id="KW-0645">Protease</keyword>
<dbReference type="PANTHER" id="PTHR42733:SF12">
    <property type="entry name" value="PROTEINASE"/>
    <property type="match status" value="1"/>
</dbReference>
<feature type="domain" description="DJ-1/PfpI" evidence="3">
    <location>
        <begin position="8"/>
        <end position="176"/>
    </location>
</feature>
<dbReference type="GO" id="GO:0006508">
    <property type="term" value="P:proteolysis"/>
    <property type="evidence" value="ECO:0007669"/>
    <property type="project" value="UniProtKB-KW"/>
</dbReference>
<evidence type="ECO:0000313" key="4">
    <source>
        <dbReference type="EMBL" id="SKD08266.1"/>
    </source>
</evidence>
<sequence length="198" mass="21698">MENQLKDKKVAILVANGFEEVELTKPLEALKNAGATVDIVSPEGKTVRAWAEKNWGKDYPVDKDIKDVVASSYDALVLPGGVINPDRLRTNDRVVAFVTGFFDESKPIAAICHGPWTLIETDELDGRKVTSYPSLKTDLENAGALWVDEEVVTDKGLVTSRTPKDLPAFCKKMIEEIAEGPHDQRGNEARKGGVHQLG</sequence>
<dbReference type="STRING" id="393003.SAMN05660461_4219"/>
<dbReference type="CDD" id="cd03134">
    <property type="entry name" value="GATase1_PfpI_like"/>
    <property type="match status" value="1"/>
</dbReference>
<dbReference type="InterPro" id="IPR029062">
    <property type="entry name" value="Class_I_gatase-like"/>
</dbReference>
<proteinExistence type="inferred from homology"/>
<organism evidence="4 5">
    <name type="scientific">Chitinophaga ginsengisegetis</name>
    <dbReference type="NCBI Taxonomy" id="393003"/>
    <lineage>
        <taxon>Bacteria</taxon>
        <taxon>Pseudomonadati</taxon>
        <taxon>Bacteroidota</taxon>
        <taxon>Chitinophagia</taxon>
        <taxon>Chitinophagales</taxon>
        <taxon>Chitinophagaceae</taxon>
        <taxon>Chitinophaga</taxon>
    </lineage>
</organism>
<evidence type="ECO:0000256" key="1">
    <source>
        <dbReference type="ARBA" id="ARBA00008542"/>
    </source>
</evidence>
<gene>
    <name evidence="4" type="ORF">SAMN05660461_4219</name>
</gene>